<evidence type="ECO:0000313" key="2">
    <source>
        <dbReference type="Proteomes" id="UP000499080"/>
    </source>
</evidence>
<organism evidence="1 2">
    <name type="scientific">Araneus ventricosus</name>
    <name type="common">Orbweaver spider</name>
    <name type="synonym">Epeira ventricosa</name>
    <dbReference type="NCBI Taxonomy" id="182803"/>
    <lineage>
        <taxon>Eukaryota</taxon>
        <taxon>Metazoa</taxon>
        <taxon>Ecdysozoa</taxon>
        <taxon>Arthropoda</taxon>
        <taxon>Chelicerata</taxon>
        <taxon>Arachnida</taxon>
        <taxon>Araneae</taxon>
        <taxon>Araneomorphae</taxon>
        <taxon>Entelegynae</taxon>
        <taxon>Araneoidea</taxon>
        <taxon>Araneidae</taxon>
        <taxon>Araneus</taxon>
    </lineage>
</organism>
<evidence type="ECO:0000313" key="1">
    <source>
        <dbReference type="EMBL" id="GBN98888.1"/>
    </source>
</evidence>
<keyword evidence="2" id="KW-1185">Reference proteome</keyword>
<dbReference type="Proteomes" id="UP000499080">
    <property type="component" value="Unassembled WGS sequence"/>
</dbReference>
<comment type="caution">
    <text evidence="1">The sequence shown here is derived from an EMBL/GenBank/DDBJ whole genome shotgun (WGS) entry which is preliminary data.</text>
</comment>
<accession>A0A4Y2TE10</accession>
<gene>
    <name evidence="1" type="ORF">AVEN_210566_1</name>
</gene>
<dbReference type="AlphaFoldDB" id="A0A4Y2TE10"/>
<proteinExistence type="predicted"/>
<reference evidence="1 2" key="1">
    <citation type="journal article" date="2019" name="Sci. Rep.">
        <title>Orb-weaving spider Araneus ventricosus genome elucidates the spidroin gene catalogue.</title>
        <authorList>
            <person name="Kono N."/>
            <person name="Nakamura H."/>
            <person name="Ohtoshi R."/>
            <person name="Moran D.A.P."/>
            <person name="Shinohara A."/>
            <person name="Yoshida Y."/>
            <person name="Fujiwara M."/>
            <person name="Mori M."/>
            <person name="Tomita M."/>
            <person name="Arakawa K."/>
        </authorList>
    </citation>
    <scope>NUCLEOTIDE SEQUENCE [LARGE SCALE GENOMIC DNA]</scope>
</reference>
<name>A0A4Y2TE10_ARAVE</name>
<dbReference type="EMBL" id="BGPR01027991">
    <property type="protein sequence ID" value="GBN98888.1"/>
    <property type="molecule type" value="Genomic_DNA"/>
</dbReference>
<protein>
    <submittedName>
        <fullName evidence="1">Uncharacterized protein</fullName>
    </submittedName>
</protein>
<sequence length="107" mass="12144">MVNARLIFRLEKQGCIYIAEWPSGAPPSLDFIIAKPMCWPCMLKRPVRGKMESKGSFAFQPTLLKSGSRSRARSCQSDVNFLWEQEVHYSRLGLQSSVGLYPVPPLR</sequence>